<sequence length="92" mass="10659">MLSEPVWKPELIALTIPADCGATMLQQNFEGELNSIEMFYEYKTNGYPKHLNYGTWKSEIHIFANIQEWRDLEKAILDTAGVPEPSYKLHSR</sequence>
<accession>A0A8J2KU59</accession>
<reference evidence="1" key="1">
    <citation type="submission" date="2021-06" db="EMBL/GenBank/DDBJ databases">
        <authorList>
            <person name="Hodson N. C."/>
            <person name="Mongue J. A."/>
            <person name="Jaron S. K."/>
        </authorList>
    </citation>
    <scope>NUCLEOTIDE SEQUENCE</scope>
</reference>
<name>A0A8J2KU59_9HEXA</name>
<evidence type="ECO:0000313" key="1">
    <source>
        <dbReference type="EMBL" id="CAG7821767.1"/>
    </source>
</evidence>
<evidence type="ECO:0000313" key="2">
    <source>
        <dbReference type="Proteomes" id="UP000708208"/>
    </source>
</evidence>
<dbReference type="Proteomes" id="UP000708208">
    <property type="component" value="Unassembled WGS sequence"/>
</dbReference>
<keyword evidence="2" id="KW-1185">Reference proteome</keyword>
<comment type="caution">
    <text evidence="1">The sequence shown here is derived from an EMBL/GenBank/DDBJ whole genome shotgun (WGS) entry which is preliminary data.</text>
</comment>
<organism evidence="1 2">
    <name type="scientific">Allacma fusca</name>
    <dbReference type="NCBI Taxonomy" id="39272"/>
    <lineage>
        <taxon>Eukaryota</taxon>
        <taxon>Metazoa</taxon>
        <taxon>Ecdysozoa</taxon>
        <taxon>Arthropoda</taxon>
        <taxon>Hexapoda</taxon>
        <taxon>Collembola</taxon>
        <taxon>Symphypleona</taxon>
        <taxon>Sminthuridae</taxon>
        <taxon>Allacma</taxon>
    </lineage>
</organism>
<proteinExistence type="predicted"/>
<dbReference type="AlphaFoldDB" id="A0A8J2KU59"/>
<dbReference type="EMBL" id="CAJVCH010520281">
    <property type="protein sequence ID" value="CAG7821767.1"/>
    <property type="molecule type" value="Genomic_DNA"/>
</dbReference>
<gene>
    <name evidence="1" type="ORF">AFUS01_LOCUS32081</name>
</gene>
<dbReference type="OrthoDB" id="10268090at2759"/>
<protein>
    <submittedName>
        <fullName evidence="1">Uncharacterized protein</fullName>
    </submittedName>
</protein>